<feature type="region of interest" description="Disordered" evidence="1">
    <location>
        <begin position="200"/>
        <end position="234"/>
    </location>
</feature>
<evidence type="ECO:0000313" key="4">
    <source>
        <dbReference type="Proteomes" id="UP000751190"/>
    </source>
</evidence>
<dbReference type="EMBL" id="JAGTXO010000096">
    <property type="protein sequence ID" value="KAG8456941.1"/>
    <property type="molecule type" value="Genomic_DNA"/>
</dbReference>
<feature type="domain" description="Transcription elongation factor Eaf N-terminal" evidence="2">
    <location>
        <begin position="12"/>
        <end position="123"/>
    </location>
</feature>
<feature type="region of interest" description="Disordered" evidence="1">
    <location>
        <begin position="379"/>
        <end position="405"/>
    </location>
</feature>
<accession>A0A8J5WZG9</accession>
<organism evidence="3 4">
    <name type="scientific">Diacronema lutheri</name>
    <name type="common">Unicellular marine alga</name>
    <name type="synonym">Monochrysis lutheri</name>
    <dbReference type="NCBI Taxonomy" id="2081491"/>
    <lineage>
        <taxon>Eukaryota</taxon>
        <taxon>Haptista</taxon>
        <taxon>Haptophyta</taxon>
        <taxon>Pavlovophyceae</taxon>
        <taxon>Pavlovales</taxon>
        <taxon>Pavlovaceae</taxon>
        <taxon>Diacronema</taxon>
    </lineage>
</organism>
<protein>
    <recommendedName>
        <fullName evidence="2">Transcription elongation factor Eaf N-terminal domain-containing protein</fullName>
    </recommendedName>
</protein>
<comment type="caution">
    <text evidence="3">The sequence shown here is derived from an EMBL/GenBank/DDBJ whole genome shotgun (WGS) entry which is preliminary data.</text>
</comment>
<name>A0A8J5WZG9_DIALT</name>
<gene>
    <name evidence="3" type="ORF">KFE25_012627</name>
</gene>
<dbReference type="AlphaFoldDB" id="A0A8J5WZG9"/>
<evidence type="ECO:0000256" key="1">
    <source>
        <dbReference type="SAM" id="MobiDB-lite"/>
    </source>
</evidence>
<sequence length="405" mass="39540">MDARPSVRAGVYEVTVGDSLRKRTRGEADEPAFHTARFKFKPASVPWENGGELELHGNGDARYIIYADDGADDARGRVNGARAPSAAAARFAGAYASHRPTECVLVQEGGSFRLERLTRVMSLHAAGGGAATAPRATPARAPAAPARGGACGAPVAVAAPPVVARELVQAMPLHVQPMRIVQAVPLTLAPAPAPAAAVASGGAAGARGRGRGSGRPRGRPRGSGRGSRGASAAPPDAAAGCVAAGCVAAGCVAAGCVVAREAVAEPDAPDARRGPVALLVDDALDTRLHAAGGGTGGGGDGDGDGGGDGGDGDGDGDAWCGGSLGAAVAGASHVRSAWAAVAAEARPQVRATLNSGAALGGRGGPNALAWAAALAGPGRIAAGRPGAQPAHRSSNSTSSSDESVL</sequence>
<dbReference type="Proteomes" id="UP000751190">
    <property type="component" value="Unassembled WGS sequence"/>
</dbReference>
<feature type="compositionally biased region" description="Gly residues" evidence="1">
    <location>
        <begin position="291"/>
        <end position="300"/>
    </location>
</feature>
<feature type="compositionally biased region" description="Basic residues" evidence="1">
    <location>
        <begin position="208"/>
        <end position="222"/>
    </location>
</feature>
<feature type="compositionally biased region" description="Acidic residues" evidence="1">
    <location>
        <begin position="301"/>
        <end position="314"/>
    </location>
</feature>
<reference evidence="3" key="1">
    <citation type="submission" date="2021-05" db="EMBL/GenBank/DDBJ databases">
        <title>The genome of the haptophyte Pavlova lutheri (Diacronema luteri, Pavlovales) - a model for lipid biosynthesis in eukaryotic algae.</title>
        <authorList>
            <person name="Hulatt C.J."/>
            <person name="Posewitz M.C."/>
        </authorList>
    </citation>
    <scope>NUCLEOTIDE SEQUENCE</scope>
    <source>
        <strain evidence="3">NIVA-4/92</strain>
    </source>
</reference>
<feature type="region of interest" description="Disordered" evidence="1">
    <location>
        <begin position="290"/>
        <end position="314"/>
    </location>
</feature>
<dbReference type="InterPro" id="IPR019194">
    <property type="entry name" value="Tscrpt_elong_fac_Eaf_N"/>
</dbReference>
<evidence type="ECO:0000313" key="3">
    <source>
        <dbReference type="EMBL" id="KAG8456941.1"/>
    </source>
</evidence>
<evidence type="ECO:0000259" key="2">
    <source>
        <dbReference type="Pfam" id="PF09816"/>
    </source>
</evidence>
<dbReference type="Pfam" id="PF09816">
    <property type="entry name" value="EAF"/>
    <property type="match status" value="1"/>
</dbReference>
<keyword evidence="4" id="KW-1185">Reference proteome</keyword>
<proteinExistence type="predicted"/>